<dbReference type="AlphaFoldDB" id="A0A8H6Z8A8"/>
<reference evidence="1" key="1">
    <citation type="submission" date="2020-05" db="EMBL/GenBank/DDBJ databases">
        <title>Mycena genomes resolve the evolution of fungal bioluminescence.</title>
        <authorList>
            <person name="Tsai I.J."/>
        </authorList>
    </citation>
    <scope>NUCLEOTIDE SEQUENCE</scope>
    <source>
        <strain evidence="1">CCC161011</strain>
    </source>
</reference>
<dbReference type="Proteomes" id="UP000620124">
    <property type="component" value="Unassembled WGS sequence"/>
</dbReference>
<protein>
    <submittedName>
        <fullName evidence="1">Uncharacterized protein</fullName>
    </submittedName>
</protein>
<gene>
    <name evidence="1" type="ORF">MVEN_00018600</name>
</gene>
<evidence type="ECO:0000313" key="2">
    <source>
        <dbReference type="Proteomes" id="UP000620124"/>
    </source>
</evidence>
<comment type="caution">
    <text evidence="1">The sequence shown here is derived from an EMBL/GenBank/DDBJ whole genome shotgun (WGS) entry which is preliminary data.</text>
</comment>
<keyword evidence="2" id="KW-1185">Reference proteome</keyword>
<sequence>MVKENTINVVQQLLDGAVYVETYHLLFGSIFSHPDNLDLQKMQGLRMLEISVRLNWDEVEEVDGHAQHNPLNDAMRTLETAPHSVKHLILNLNICNPDDLSHFMGFASLDHLGDRPALQDVVVWTVSGYNYSALQHGIRYLEDKLFCKLGVGGCLTSGRWSCSGGVRTGWVFAKADGHLALGNHAIAGGLSARACKRARPAVDKPLNVDAELHNLAKAPGCMVRNS</sequence>
<dbReference type="OrthoDB" id="3022813at2759"/>
<evidence type="ECO:0000313" key="1">
    <source>
        <dbReference type="EMBL" id="KAF7371631.1"/>
    </source>
</evidence>
<dbReference type="EMBL" id="JACAZI010000001">
    <property type="protein sequence ID" value="KAF7371631.1"/>
    <property type="molecule type" value="Genomic_DNA"/>
</dbReference>
<proteinExistence type="predicted"/>
<accession>A0A8H6Z8A8</accession>
<organism evidence="1 2">
    <name type="scientific">Mycena venus</name>
    <dbReference type="NCBI Taxonomy" id="2733690"/>
    <lineage>
        <taxon>Eukaryota</taxon>
        <taxon>Fungi</taxon>
        <taxon>Dikarya</taxon>
        <taxon>Basidiomycota</taxon>
        <taxon>Agaricomycotina</taxon>
        <taxon>Agaricomycetes</taxon>
        <taxon>Agaricomycetidae</taxon>
        <taxon>Agaricales</taxon>
        <taxon>Marasmiineae</taxon>
        <taxon>Mycenaceae</taxon>
        <taxon>Mycena</taxon>
    </lineage>
</organism>
<name>A0A8H6Z8A8_9AGAR</name>